<organism evidence="13">
    <name type="scientific">marine sediment metagenome</name>
    <dbReference type="NCBI Taxonomy" id="412755"/>
    <lineage>
        <taxon>unclassified sequences</taxon>
        <taxon>metagenomes</taxon>
        <taxon>ecological metagenomes</taxon>
    </lineage>
</organism>
<dbReference type="PROSITE" id="PS51462">
    <property type="entry name" value="NUDIX"/>
    <property type="match status" value="1"/>
</dbReference>
<comment type="similarity">
    <text evidence="2">Belongs to the Nudix hydrolase family.</text>
</comment>
<keyword evidence="9" id="KW-0234">DNA repair</keyword>
<evidence type="ECO:0000256" key="1">
    <source>
        <dbReference type="ARBA" id="ARBA00001946"/>
    </source>
</evidence>
<evidence type="ECO:0000256" key="9">
    <source>
        <dbReference type="ARBA" id="ARBA00023204"/>
    </source>
</evidence>
<reference evidence="13" key="1">
    <citation type="journal article" date="2014" name="Front. Microbiol.">
        <title>High frequency of phylogenetically diverse reductive dehalogenase-homologous genes in deep subseafloor sedimentary metagenomes.</title>
        <authorList>
            <person name="Kawai M."/>
            <person name="Futagami T."/>
            <person name="Toyoda A."/>
            <person name="Takaki Y."/>
            <person name="Nishi S."/>
            <person name="Hori S."/>
            <person name="Arai W."/>
            <person name="Tsubouchi T."/>
            <person name="Morono Y."/>
            <person name="Uchiyama I."/>
            <person name="Ito T."/>
            <person name="Fujiyama A."/>
            <person name="Inagaki F."/>
            <person name="Takami H."/>
        </authorList>
    </citation>
    <scope>NUCLEOTIDE SEQUENCE</scope>
    <source>
        <strain evidence="13">Expedition CK06-06</strain>
    </source>
</reference>
<evidence type="ECO:0000256" key="10">
    <source>
        <dbReference type="ARBA" id="ARBA00035861"/>
    </source>
</evidence>
<evidence type="ECO:0000259" key="12">
    <source>
        <dbReference type="PROSITE" id="PS51462"/>
    </source>
</evidence>
<dbReference type="AlphaFoldDB" id="X0S8H9"/>
<comment type="catalytic activity">
    <reaction evidence="10">
        <text>8-oxo-dGTP + H2O = 8-oxo-dGMP + diphosphate + H(+)</text>
        <dbReference type="Rhea" id="RHEA:31575"/>
        <dbReference type="ChEBI" id="CHEBI:15377"/>
        <dbReference type="ChEBI" id="CHEBI:15378"/>
        <dbReference type="ChEBI" id="CHEBI:33019"/>
        <dbReference type="ChEBI" id="CHEBI:63224"/>
        <dbReference type="ChEBI" id="CHEBI:77896"/>
        <dbReference type="EC" id="3.6.1.55"/>
    </reaction>
</comment>
<dbReference type="PANTHER" id="PTHR47707">
    <property type="entry name" value="8-OXO-DGTP DIPHOSPHATASE"/>
    <property type="match status" value="1"/>
</dbReference>
<dbReference type="GO" id="GO:0046872">
    <property type="term" value="F:metal ion binding"/>
    <property type="evidence" value="ECO:0007669"/>
    <property type="project" value="UniProtKB-KW"/>
</dbReference>
<dbReference type="SUPFAM" id="SSF55811">
    <property type="entry name" value="Nudix"/>
    <property type="match status" value="1"/>
</dbReference>
<keyword evidence="6" id="KW-0227">DNA damage</keyword>
<dbReference type="EC" id="3.6.1.55" evidence="11"/>
<evidence type="ECO:0000313" key="13">
    <source>
        <dbReference type="EMBL" id="GAF72242.1"/>
    </source>
</evidence>
<evidence type="ECO:0000256" key="3">
    <source>
        <dbReference type="ARBA" id="ARBA00022457"/>
    </source>
</evidence>
<dbReference type="CDD" id="cd03425">
    <property type="entry name" value="NUDIX_MutT_NudA_like"/>
    <property type="match status" value="1"/>
</dbReference>
<dbReference type="GO" id="GO:0006260">
    <property type="term" value="P:DNA replication"/>
    <property type="evidence" value="ECO:0007669"/>
    <property type="project" value="UniProtKB-KW"/>
</dbReference>
<feature type="domain" description="Nudix hydrolase" evidence="12">
    <location>
        <begin position="7"/>
        <end position="132"/>
    </location>
</feature>
<dbReference type="PANTHER" id="PTHR47707:SF1">
    <property type="entry name" value="NUDIX HYDROLASE FAMILY PROTEIN"/>
    <property type="match status" value="1"/>
</dbReference>
<dbReference type="InterPro" id="IPR047127">
    <property type="entry name" value="MutT-like"/>
</dbReference>
<evidence type="ECO:0000256" key="8">
    <source>
        <dbReference type="ARBA" id="ARBA00022842"/>
    </source>
</evidence>
<evidence type="ECO:0000256" key="4">
    <source>
        <dbReference type="ARBA" id="ARBA00022705"/>
    </source>
</evidence>
<keyword evidence="7" id="KW-0378">Hydrolase</keyword>
<accession>X0S8H9</accession>
<dbReference type="EMBL" id="BARS01009267">
    <property type="protein sequence ID" value="GAF72242.1"/>
    <property type="molecule type" value="Genomic_DNA"/>
</dbReference>
<evidence type="ECO:0000256" key="7">
    <source>
        <dbReference type="ARBA" id="ARBA00022801"/>
    </source>
</evidence>
<evidence type="ECO:0000256" key="2">
    <source>
        <dbReference type="ARBA" id="ARBA00005582"/>
    </source>
</evidence>
<dbReference type="GO" id="GO:0044716">
    <property type="term" value="F:8-oxo-GDP phosphatase activity"/>
    <property type="evidence" value="ECO:0007669"/>
    <property type="project" value="TreeGrafter"/>
</dbReference>
<keyword evidence="4" id="KW-0235">DNA replication</keyword>
<evidence type="ECO:0000256" key="11">
    <source>
        <dbReference type="ARBA" id="ARBA00038905"/>
    </source>
</evidence>
<dbReference type="GO" id="GO:0035539">
    <property type="term" value="F:8-oxo-7,8-dihydrodeoxyguanosine triphosphate pyrophosphatase activity"/>
    <property type="evidence" value="ECO:0007669"/>
    <property type="project" value="UniProtKB-EC"/>
</dbReference>
<dbReference type="Gene3D" id="3.90.79.10">
    <property type="entry name" value="Nucleoside Triphosphate Pyrophosphohydrolase"/>
    <property type="match status" value="1"/>
</dbReference>
<evidence type="ECO:0000256" key="5">
    <source>
        <dbReference type="ARBA" id="ARBA00022723"/>
    </source>
</evidence>
<dbReference type="InterPro" id="IPR015797">
    <property type="entry name" value="NUDIX_hydrolase-like_dom_sf"/>
</dbReference>
<dbReference type="GO" id="GO:0006281">
    <property type="term" value="P:DNA repair"/>
    <property type="evidence" value="ECO:0007669"/>
    <property type="project" value="UniProtKB-KW"/>
</dbReference>
<dbReference type="InterPro" id="IPR020084">
    <property type="entry name" value="NUDIX_hydrolase_CS"/>
</dbReference>
<dbReference type="GO" id="GO:0008413">
    <property type="term" value="F:8-oxo-7,8-dihydroguanosine triphosphate pyrophosphatase activity"/>
    <property type="evidence" value="ECO:0007669"/>
    <property type="project" value="TreeGrafter"/>
</dbReference>
<dbReference type="InterPro" id="IPR000086">
    <property type="entry name" value="NUDIX_hydrolase_dom"/>
</dbReference>
<evidence type="ECO:0000256" key="6">
    <source>
        <dbReference type="ARBA" id="ARBA00022763"/>
    </source>
</evidence>
<gene>
    <name evidence="13" type="ORF">S01H1_17465</name>
</gene>
<protein>
    <recommendedName>
        <fullName evidence="11">8-oxo-dGTP diphosphatase</fullName>
        <ecNumber evidence="11">3.6.1.55</ecNumber>
    </recommendedName>
</protein>
<keyword evidence="5" id="KW-0479">Metal-binding</keyword>
<sequence>MNPKNKLYFDVVGALIEDSGRYLVCQRLPDDRFGSMWEFPGGKVEKGEDKEGALKREIKEELGIEIRVDALAHTLEDEIPWMKIRVFLYRSSILSGQPQCLECQNFKWASIDELKKLNLAPADKKILIWLPQAK</sequence>
<dbReference type="PROSITE" id="PS00893">
    <property type="entry name" value="NUDIX_BOX"/>
    <property type="match status" value="1"/>
</dbReference>
<dbReference type="PRINTS" id="PR00502">
    <property type="entry name" value="NUDIXFAMILY"/>
</dbReference>
<dbReference type="InterPro" id="IPR020476">
    <property type="entry name" value="Nudix_hydrolase"/>
</dbReference>
<keyword evidence="3" id="KW-0515">Mutator protein</keyword>
<comment type="caution">
    <text evidence="13">The sequence shown here is derived from an EMBL/GenBank/DDBJ whole genome shotgun (WGS) entry which is preliminary data.</text>
</comment>
<name>X0S8H9_9ZZZZ</name>
<proteinExistence type="inferred from homology"/>
<dbReference type="GO" id="GO:0044715">
    <property type="term" value="F:8-oxo-dGDP phosphatase activity"/>
    <property type="evidence" value="ECO:0007669"/>
    <property type="project" value="TreeGrafter"/>
</dbReference>
<comment type="cofactor">
    <cofactor evidence="1">
        <name>Mg(2+)</name>
        <dbReference type="ChEBI" id="CHEBI:18420"/>
    </cofactor>
</comment>
<keyword evidence="8" id="KW-0460">Magnesium</keyword>
<dbReference type="Pfam" id="PF00293">
    <property type="entry name" value="NUDIX"/>
    <property type="match status" value="1"/>
</dbReference>